<reference evidence="1 2" key="1">
    <citation type="journal article" date="2022" name="Plant J.">
        <title>Chromosome-level genome of Camellia lanceoleosa provides a valuable resource for understanding genome evolution and self-incompatibility.</title>
        <authorList>
            <person name="Gong W."/>
            <person name="Xiao S."/>
            <person name="Wang L."/>
            <person name="Liao Z."/>
            <person name="Chang Y."/>
            <person name="Mo W."/>
            <person name="Hu G."/>
            <person name="Li W."/>
            <person name="Zhao G."/>
            <person name="Zhu H."/>
            <person name="Hu X."/>
            <person name="Ji K."/>
            <person name="Xiang X."/>
            <person name="Song Q."/>
            <person name="Yuan D."/>
            <person name="Jin S."/>
            <person name="Zhang L."/>
        </authorList>
    </citation>
    <scope>NUCLEOTIDE SEQUENCE [LARGE SCALE GENOMIC DNA]</scope>
    <source>
        <strain evidence="1">SQ_2022a</strain>
    </source>
</reference>
<dbReference type="Proteomes" id="UP001060215">
    <property type="component" value="Chromosome 3"/>
</dbReference>
<evidence type="ECO:0000313" key="2">
    <source>
        <dbReference type="Proteomes" id="UP001060215"/>
    </source>
</evidence>
<sequence length="83" mass="9491">MIYRWKRVKKEEVLTTVASKGSPPNGIRKGPHLSRSPPHVSTRATSIQNCFESAIAFLERQMHGIERLAMKLMQELKSMKDIL</sequence>
<keyword evidence="2" id="KW-1185">Reference proteome</keyword>
<name>A0ACC0III6_9ERIC</name>
<accession>A0ACC0III6</accession>
<comment type="caution">
    <text evidence="1">The sequence shown here is derived from an EMBL/GenBank/DDBJ whole genome shotgun (WGS) entry which is preliminary data.</text>
</comment>
<organism evidence="1 2">
    <name type="scientific">Camellia lanceoleosa</name>
    <dbReference type="NCBI Taxonomy" id="1840588"/>
    <lineage>
        <taxon>Eukaryota</taxon>
        <taxon>Viridiplantae</taxon>
        <taxon>Streptophyta</taxon>
        <taxon>Embryophyta</taxon>
        <taxon>Tracheophyta</taxon>
        <taxon>Spermatophyta</taxon>
        <taxon>Magnoliopsida</taxon>
        <taxon>eudicotyledons</taxon>
        <taxon>Gunneridae</taxon>
        <taxon>Pentapetalae</taxon>
        <taxon>asterids</taxon>
        <taxon>Ericales</taxon>
        <taxon>Theaceae</taxon>
        <taxon>Camellia</taxon>
    </lineage>
</organism>
<dbReference type="EMBL" id="CM045760">
    <property type="protein sequence ID" value="KAI8025114.1"/>
    <property type="molecule type" value="Genomic_DNA"/>
</dbReference>
<gene>
    <name evidence="1" type="ORF">LOK49_LG02G00477</name>
</gene>
<proteinExistence type="predicted"/>
<evidence type="ECO:0000313" key="1">
    <source>
        <dbReference type="EMBL" id="KAI8025114.1"/>
    </source>
</evidence>
<protein>
    <submittedName>
        <fullName evidence="1">Uncharacterized protein</fullName>
    </submittedName>
</protein>